<dbReference type="SUPFAM" id="SSF90123">
    <property type="entry name" value="ABC transporter transmembrane region"/>
    <property type="match status" value="1"/>
</dbReference>
<dbReference type="HOGENOM" id="CLU_000604_95_6_5"/>
<dbReference type="InterPro" id="IPR017871">
    <property type="entry name" value="ABC_transporter-like_CS"/>
</dbReference>
<dbReference type="KEGG" id="rpb:RPB_1639"/>
<dbReference type="AlphaFoldDB" id="Q2IZL3"/>
<evidence type="ECO:0000259" key="12">
    <source>
        <dbReference type="PROSITE" id="PS50929"/>
    </source>
</evidence>
<proteinExistence type="inferred from homology"/>
<organism evidence="13 14">
    <name type="scientific">Rhodopseudomonas palustris (strain HaA2)</name>
    <dbReference type="NCBI Taxonomy" id="316058"/>
    <lineage>
        <taxon>Bacteria</taxon>
        <taxon>Pseudomonadati</taxon>
        <taxon>Pseudomonadota</taxon>
        <taxon>Alphaproteobacteria</taxon>
        <taxon>Hyphomicrobiales</taxon>
        <taxon>Nitrobacteraceae</taxon>
        <taxon>Rhodopseudomonas</taxon>
    </lineage>
</organism>
<feature type="domain" description="ABC transporter" evidence="11">
    <location>
        <begin position="329"/>
        <end position="564"/>
    </location>
</feature>
<dbReference type="InterPro" id="IPR010128">
    <property type="entry name" value="ATPase_T1SS_PrtD-like"/>
</dbReference>
<comment type="similarity">
    <text evidence="2">Belongs to the ABC transporter superfamily.</text>
</comment>
<keyword evidence="5" id="KW-0067">ATP-binding</keyword>
<keyword evidence="7 10" id="KW-0472">Membrane</keyword>
<accession>Q2IZL3</accession>
<dbReference type="STRING" id="316058.RPB_1639"/>
<feature type="region of interest" description="Disordered" evidence="9">
    <location>
        <begin position="557"/>
        <end position="582"/>
    </location>
</feature>
<dbReference type="RefSeq" id="WP_011440535.1">
    <property type="nucleotide sequence ID" value="NC_007778.1"/>
</dbReference>
<evidence type="ECO:0000256" key="9">
    <source>
        <dbReference type="SAM" id="MobiDB-lite"/>
    </source>
</evidence>
<reference evidence="13 14" key="1">
    <citation type="submission" date="2006-01" db="EMBL/GenBank/DDBJ databases">
        <title>Complete sequence of Rhodopseudomonas palustris HaA2.</title>
        <authorList>
            <consortium name="US DOE Joint Genome Institute"/>
            <person name="Copeland A."/>
            <person name="Lucas S."/>
            <person name="Lapidus A."/>
            <person name="Barry K."/>
            <person name="Detter J.C."/>
            <person name="Glavina T."/>
            <person name="Hammon N."/>
            <person name="Israni S."/>
            <person name="Pitluck S."/>
            <person name="Chain P."/>
            <person name="Malfatti S."/>
            <person name="Shin M."/>
            <person name="Vergez L."/>
            <person name="Schmutz J."/>
            <person name="Larimer F."/>
            <person name="Land M."/>
            <person name="Hauser L."/>
            <person name="Pelletier D.A."/>
            <person name="Kyrpides N."/>
            <person name="Anderson I."/>
            <person name="Oda Y."/>
            <person name="Harwood C.S."/>
            <person name="Richardson P."/>
        </authorList>
    </citation>
    <scope>NUCLEOTIDE SEQUENCE [LARGE SCALE GENOMIC DNA]</scope>
    <source>
        <strain evidence="13 14">HaA2</strain>
    </source>
</reference>
<dbReference type="Pfam" id="PF00664">
    <property type="entry name" value="ABC_membrane"/>
    <property type="match status" value="1"/>
</dbReference>
<dbReference type="GO" id="GO:0005524">
    <property type="term" value="F:ATP binding"/>
    <property type="evidence" value="ECO:0007669"/>
    <property type="project" value="UniProtKB-KW"/>
</dbReference>
<protein>
    <submittedName>
        <fullName evidence="13">Type I secretion system ATPase, PrtD</fullName>
    </submittedName>
</protein>
<dbReference type="Proteomes" id="UP000008809">
    <property type="component" value="Chromosome"/>
</dbReference>
<comment type="function">
    <text evidence="8">Involved in beta-(1--&gt;2)glucan export. Transmembrane domains (TMD) form a pore in the inner membrane and the ATP-binding domain (NBD) is responsible for energy generation.</text>
</comment>
<dbReference type="GO" id="GO:0030253">
    <property type="term" value="P:protein secretion by the type I secretion system"/>
    <property type="evidence" value="ECO:0007669"/>
    <property type="project" value="InterPro"/>
</dbReference>
<dbReference type="GO" id="GO:0140359">
    <property type="term" value="F:ABC-type transporter activity"/>
    <property type="evidence" value="ECO:0007669"/>
    <property type="project" value="InterPro"/>
</dbReference>
<evidence type="ECO:0000256" key="5">
    <source>
        <dbReference type="ARBA" id="ARBA00022840"/>
    </source>
</evidence>
<dbReference type="PANTHER" id="PTHR24221:SF248">
    <property type="entry name" value="ABC TRANSPORTER TRANSMEMBRANE REGION"/>
    <property type="match status" value="1"/>
</dbReference>
<keyword evidence="4" id="KW-0547">Nucleotide-binding</keyword>
<feature type="transmembrane region" description="Helical" evidence="10">
    <location>
        <begin position="244"/>
        <end position="262"/>
    </location>
</feature>
<evidence type="ECO:0000256" key="4">
    <source>
        <dbReference type="ARBA" id="ARBA00022741"/>
    </source>
</evidence>
<evidence type="ECO:0000313" key="13">
    <source>
        <dbReference type="EMBL" id="ABD06347.1"/>
    </source>
</evidence>
<dbReference type="SUPFAM" id="SSF52540">
    <property type="entry name" value="P-loop containing nucleoside triphosphate hydrolases"/>
    <property type="match status" value="1"/>
</dbReference>
<evidence type="ECO:0000256" key="6">
    <source>
        <dbReference type="ARBA" id="ARBA00022989"/>
    </source>
</evidence>
<keyword evidence="6 10" id="KW-1133">Transmembrane helix</keyword>
<dbReference type="GO" id="GO:0005886">
    <property type="term" value="C:plasma membrane"/>
    <property type="evidence" value="ECO:0007669"/>
    <property type="project" value="UniProtKB-SubCell"/>
</dbReference>
<dbReference type="InterPro" id="IPR003593">
    <property type="entry name" value="AAA+_ATPase"/>
</dbReference>
<gene>
    <name evidence="13" type="ordered locus">RPB_1639</name>
</gene>
<evidence type="ECO:0000259" key="11">
    <source>
        <dbReference type="PROSITE" id="PS50893"/>
    </source>
</evidence>
<dbReference type="PANTHER" id="PTHR24221">
    <property type="entry name" value="ATP-BINDING CASSETTE SUB-FAMILY B"/>
    <property type="match status" value="1"/>
</dbReference>
<comment type="subcellular location">
    <subcellularLocation>
        <location evidence="1">Cell membrane</location>
        <topology evidence="1">Multi-pass membrane protein</topology>
    </subcellularLocation>
</comment>
<dbReference type="OrthoDB" id="9808328at2"/>
<sequence length="582" mass="62263">MQSPAVVTARTLLRQCGYGAKYVFITSLFINVLVLTSPLYMQQVFDRVVQTQHYATLVYLTLISVFALAVMGALDALRGIGLSRLGRWIDDSLRSEVMYTALHHARTEGRLNSQVIGDLATLRGFAGGQQIVPFFDAVWMPMFLLLMFVLHPWLGVIGLFSAVLLFGLAVWNDIGMRHRLAGLSAAQAKLSAFSSTALRSADVIHGMGMFDAVMKRYKTDAVEIAEKSQAANDFGAKLGGLSKFVRITVQVAVLCVGALLVINSEMTSGAMIAASIILGRALAPVEQSMASWRSFIAARESYRRINDLITKAEARSVATARLPEPKGVVSIENLSFKFGGTDRPVLKNVNLTVPAGSVLALVGPSASGKSTLCKMIVGSWLPGGGSVRLDGAQIQHIDRNQVSEWIGYLPQSIELFNGSVHDNIARFKEAGDDAVVAAANLAGCHELILRLPDGYASELGESAGNLSGGQKQRIALARAVFGNPKLVVLDEPNSNLDSEGEAALVAAVVALKKQGATVILVSHRLSILSPVDFIAVMRDGTIEMAGEREEVLRELSSRAARSGNDQTMPVPARASGAAPAHQ</sequence>
<evidence type="ECO:0000256" key="7">
    <source>
        <dbReference type="ARBA" id="ARBA00023136"/>
    </source>
</evidence>
<name>Q2IZL3_RHOP2</name>
<dbReference type="NCBIfam" id="TIGR01842">
    <property type="entry name" value="type_I_sec_PrtD"/>
    <property type="match status" value="1"/>
</dbReference>
<dbReference type="Gene3D" id="1.20.1560.10">
    <property type="entry name" value="ABC transporter type 1, transmembrane domain"/>
    <property type="match status" value="1"/>
</dbReference>
<dbReference type="Pfam" id="PF00005">
    <property type="entry name" value="ABC_tran"/>
    <property type="match status" value="1"/>
</dbReference>
<evidence type="ECO:0000256" key="8">
    <source>
        <dbReference type="ARBA" id="ARBA00024722"/>
    </source>
</evidence>
<dbReference type="GO" id="GO:0016887">
    <property type="term" value="F:ATP hydrolysis activity"/>
    <property type="evidence" value="ECO:0007669"/>
    <property type="project" value="InterPro"/>
</dbReference>
<dbReference type="eggNOG" id="COG4618">
    <property type="taxonomic scope" value="Bacteria"/>
</dbReference>
<dbReference type="InterPro" id="IPR027417">
    <property type="entry name" value="P-loop_NTPase"/>
</dbReference>
<keyword evidence="14" id="KW-1185">Reference proteome</keyword>
<dbReference type="InterPro" id="IPR011527">
    <property type="entry name" value="ABC1_TM_dom"/>
</dbReference>
<evidence type="ECO:0000256" key="2">
    <source>
        <dbReference type="ARBA" id="ARBA00005417"/>
    </source>
</evidence>
<dbReference type="PROSITE" id="PS50929">
    <property type="entry name" value="ABC_TM1F"/>
    <property type="match status" value="1"/>
</dbReference>
<evidence type="ECO:0000256" key="1">
    <source>
        <dbReference type="ARBA" id="ARBA00004651"/>
    </source>
</evidence>
<dbReference type="SMART" id="SM00382">
    <property type="entry name" value="AAA"/>
    <property type="match status" value="1"/>
</dbReference>
<dbReference type="Gene3D" id="3.40.50.300">
    <property type="entry name" value="P-loop containing nucleotide triphosphate hydrolases"/>
    <property type="match status" value="1"/>
</dbReference>
<dbReference type="EMBL" id="CP000250">
    <property type="protein sequence ID" value="ABD06347.1"/>
    <property type="molecule type" value="Genomic_DNA"/>
</dbReference>
<dbReference type="InterPro" id="IPR039421">
    <property type="entry name" value="Type_1_exporter"/>
</dbReference>
<dbReference type="PROSITE" id="PS50893">
    <property type="entry name" value="ABC_TRANSPORTER_2"/>
    <property type="match status" value="1"/>
</dbReference>
<keyword evidence="3 10" id="KW-0812">Transmembrane</keyword>
<evidence type="ECO:0000313" key="14">
    <source>
        <dbReference type="Proteomes" id="UP000008809"/>
    </source>
</evidence>
<feature type="transmembrane region" description="Helical" evidence="10">
    <location>
        <begin position="156"/>
        <end position="174"/>
    </location>
</feature>
<feature type="domain" description="ABC transmembrane type-1" evidence="12">
    <location>
        <begin position="23"/>
        <end position="297"/>
    </location>
</feature>
<dbReference type="GO" id="GO:0030256">
    <property type="term" value="C:type I protein secretion system complex"/>
    <property type="evidence" value="ECO:0007669"/>
    <property type="project" value="InterPro"/>
</dbReference>
<evidence type="ECO:0000256" key="10">
    <source>
        <dbReference type="SAM" id="Phobius"/>
    </source>
</evidence>
<dbReference type="InterPro" id="IPR036640">
    <property type="entry name" value="ABC1_TM_sf"/>
</dbReference>
<dbReference type="PROSITE" id="PS00211">
    <property type="entry name" value="ABC_TRANSPORTER_1"/>
    <property type="match status" value="1"/>
</dbReference>
<feature type="transmembrane region" description="Helical" evidence="10">
    <location>
        <begin position="22"/>
        <end position="41"/>
    </location>
</feature>
<evidence type="ECO:0000256" key="3">
    <source>
        <dbReference type="ARBA" id="ARBA00022692"/>
    </source>
</evidence>
<dbReference type="GO" id="GO:0034040">
    <property type="term" value="F:ATPase-coupled lipid transmembrane transporter activity"/>
    <property type="evidence" value="ECO:0007669"/>
    <property type="project" value="TreeGrafter"/>
</dbReference>
<feature type="transmembrane region" description="Helical" evidence="10">
    <location>
        <begin position="53"/>
        <end position="77"/>
    </location>
</feature>
<dbReference type="InterPro" id="IPR003439">
    <property type="entry name" value="ABC_transporter-like_ATP-bd"/>
</dbReference>